<evidence type="ECO:0000256" key="1">
    <source>
        <dbReference type="SAM" id="MobiDB-lite"/>
    </source>
</evidence>
<dbReference type="PANTHER" id="PTHR37028">
    <property type="entry name" value="UNNAMED PRODUCT-RELATED"/>
    <property type="match status" value="1"/>
</dbReference>
<comment type="caution">
    <text evidence="2">The sequence shown here is derived from an EMBL/GenBank/DDBJ whole genome shotgun (WGS) entry which is preliminary data.</text>
</comment>
<accession>A0A024GEZ8</accession>
<dbReference type="PANTHER" id="PTHR37028:SF4">
    <property type="entry name" value="ALMS MOTIF DOMAIN-CONTAINING PROTEIN"/>
    <property type="match status" value="1"/>
</dbReference>
<organism evidence="2 3">
    <name type="scientific">Albugo candida</name>
    <dbReference type="NCBI Taxonomy" id="65357"/>
    <lineage>
        <taxon>Eukaryota</taxon>
        <taxon>Sar</taxon>
        <taxon>Stramenopiles</taxon>
        <taxon>Oomycota</taxon>
        <taxon>Peronosporomycetes</taxon>
        <taxon>Albuginales</taxon>
        <taxon>Albuginaceae</taxon>
        <taxon>Albugo</taxon>
    </lineage>
</organism>
<protein>
    <submittedName>
        <fullName evidence="2">Uncharacterized protein</fullName>
    </submittedName>
</protein>
<evidence type="ECO:0000313" key="3">
    <source>
        <dbReference type="Proteomes" id="UP000053237"/>
    </source>
</evidence>
<evidence type="ECO:0000313" key="2">
    <source>
        <dbReference type="EMBL" id="CCI45282.1"/>
    </source>
</evidence>
<sequence length="648" mass="75910">MSVDIDRMEREIHQMRVRFAPECHSPPGNRYKDSITIDNDNTFRASTHTKSLSTASIQCAPVASQSDSKAIPKQLEDPGFRPKGIFSMQQADFMTESDAADSDTISQDEFYFASDLVKGDIATCIEKRSIYELFRAAKDTIQQPNENNFHVEQHTERLHDNFEATNRLEMLAQPRTKFFAENQKQRLVREAEILGECTFHPNLEIIETKNCTKSTGKQPNPRYQWLSEPKTTQNGFSQRQSSGQHVSERLHLDSSLRYELRDQAKQQMDDFLLHQECTFRPCINPISKTIAQPPLYERIPTMRRQKDAKMEQLRRECNQENRECTFHPVISVMSRKLARIPNEFHITRDSRQKCLKKLKEIETFHPTINNASKKLIRHRPEFQLDFVSRQTYFQHSERQKHTFDTNGKAESIPIDSKCTFTPDIGNADAILRKLRPERVHEPVDVQVYRMTYKEPKERQARTRKLRQESTQCTFKPRLNTVSKALGKPTPLEDLSRPNRQSSTLLRLNGYELISKATKASKKERGLGHCNETESLWQSEKLLQVIDAERIRREKDLEARRREKAVNEMKECTFRPKLKTSKLLNAKASSERPIIIRGLERFMESREMARQKEKQQQAREHRVFFTNYKPRKYTIPKPFQLSQPIRKKV</sequence>
<dbReference type="OrthoDB" id="78067at2759"/>
<feature type="compositionally biased region" description="Polar residues" evidence="1">
    <location>
        <begin position="229"/>
        <end position="245"/>
    </location>
</feature>
<feature type="region of interest" description="Disordered" evidence="1">
    <location>
        <begin position="227"/>
        <end position="248"/>
    </location>
</feature>
<name>A0A024GEZ8_9STRA</name>
<dbReference type="EMBL" id="CAIX01000094">
    <property type="protein sequence ID" value="CCI45282.1"/>
    <property type="molecule type" value="Genomic_DNA"/>
</dbReference>
<dbReference type="InParanoid" id="A0A024GEZ8"/>
<dbReference type="AlphaFoldDB" id="A0A024GEZ8"/>
<reference evidence="2 3" key="1">
    <citation type="submission" date="2012-05" db="EMBL/GenBank/DDBJ databases">
        <title>Recombination and specialization in a pathogen metapopulation.</title>
        <authorList>
            <person name="Gardiner A."/>
            <person name="Kemen E."/>
            <person name="Schultz-Larsen T."/>
            <person name="MacLean D."/>
            <person name="Van Oosterhout C."/>
            <person name="Jones J.D.G."/>
        </authorList>
    </citation>
    <scope>NUCLEOTIDE SEQUENCE [LARGE SCALE GENOMIC DNA]</scope>
    <source>
        <strain evidence="2 3">Ac Nc2</strain>
    </source>
</reference>
<keyword evidence="3" id="KW-1185">Reference proteome</keyword>
<dbReference type="Proteomes" id="UP000053237">
    <property type="component" value="Unassembled WGS sequence"/>
</dbReference>
<proteinExistence type="predicted"/>
<gene>
    <name evidence="2" type="ORF">BN9_061550</name>
</gene>